<dbReference type="GO" id="GO:0042597">
    <property type="term" value="C:periplasmic space"/>
    <property type="evidence" value="ECO:0007669"/>
    <property type="project" value="UniProtKB-SubCell"/>
</dbReference>
<dbReference type="EMBL" id="JEMX01000032">
    <property type="protein sequence ID" value="EXI80488.1"/>
    <property type="molecule type" value="Genomic_DNA"/>
</dbReference>
<dbReference type="InterPro" id="IPR019533">
    <property type="entry name" value="Peptidase_S26"/>
</dbReference>
<gene>
    <name evidence="8" type="ORF">AW10_01818</name>
</gene>
<comment type="caution">
    <text evidence="8">The sequence shown here is derived from an EMBL/GenBank/DDBJ whole genome shotgun (WGS) entry which is preliminary data.</text>
</comment>
<dbReference type="Pfam" id="PF10502">
    <property type="entry name" value="Peptidase_S26"/>
    <property type="match status" value="1"/>
</dbReference>
<dbReference type="SUPFAM" id="SSF51306">
    <property type="entry name" value="LexA/Signal peptidase"/>
    <property type="match status" value="1"/>
</dbReference>
<comment type="subcellular location">
    <subcellularLocation>
        <location evidence="1">Periplasm</location>
    </subcellularLocation>
</comment>
<feature type="domain" description="Peptidase S26" evidence="7">
    <location>
        <begin position="49"/>
        <end position="195"/>
    </location>
</feature>
<dbReference type="InterPro" id="IPR014139">
    <property type="entry name" value="Peptidase_S26C_TraF"/>
</dbReference>
<evidence type="ECO:0000259" key="7">
    <source>
        <dbReference type="Pfam" id="PF10502"/>
    </source>
</evidence>
<name>A0A011NCX2_9PROT</name>
<evidence type="ECO:0000313" key="8">
    <source>
        <dbReference type="EMBL" id="EXI80488.1"/>
    </source>
</evidence>
<dbReference type="InterPro" id="IPR036286">
    <property type="entry name" value="LexA/Signal_pep-like_sf"/>
</dbReference>
<reference evidence="8 9" key="1">
    <citation type="submission" date="2014-02" db="EMBL/GenBank/DDBJ databases">
        <title>Expanding our view of genomic diversity in Candidatus Accumulibacter clades.</title>
        <authorList>
            <person name="Skennerton C.T."/>
            <person name="Barr J.J."/>
            <person name="Slater F.R."/>
            <person name="Bond P.L."/>
            <person name="Tyson G.W."/>
        </authorList>
    </citation>
    <scope>NUCLEOTIDE SEQUENCE [LARGE SCALE GENOMIC DNA]</scope>
    <source>
        <strain evidence="9">BA-92</strain>
    </source>
</reference>
<dbReference type="Proteomes" id="UP000021816">
    <property type="component" value="Unassembled WGS sequence"/>
</dbReference>
<protein>
    <submittedName>
        <fullName evidence="8">Conjugal transfer pilin processing protease TraF</fullName>
    </submittedName>
</protein>
<evidence type="ECO:0000256" key="1">
    <source>
        <dbReference type="ARBA" id="ARBA00004418"/>
    </source>
</evidence>
<accession>A0A011NCX2</accession>
<dbReference type="PATRIC" id="fig|1454003.3.peg.1872"/>
<keyword evidence="6" id="KW-0472">Membrane</keyword>
<dbReference type="NCBIfam" id="TIGR02771">
    <property type="entry name" value="TraF_Ti"/>
    <property type="match status" value="1"/>
</dbReference>
<keyword evidence="3" id="KW-0732">Signal</keyword>
<evidence type="ECO:0000256" key="6">
    <source>
        <dbReference type="SAM" id="Phobius"/>
    </source>
</evidence>
<comment type="similarity">
    <text evidence="2">Belongs to the peptidase S26C family.</text>
</comment>
<evidence type="ECO:0000256" key="4">
    <source>
        <dbReference type="ARBA" id="ARBA00022764"/>
    </source>
</evidence>
<keyword evidence="8" id="KW-0645">Protease</keyword>
<evidence type="ECO:0000256" key="2">
    <source>
        <dbReference type="ARBA" id="ARBA00005849"/>
    </source>
</evidence>
<evidence type="ECO:0000313" key="9">
    <source>
        <dbReference type="Proteomes" id="UP000021816"/>
    </source>
</evidence>
<organism evidence="8 9">
    <name type="scientific">Candidatus Accumulibacter appositus</name>
    <dbReference type="NCBI Taxonomy" id="1454003"/>
    <lineage>
        <taxon>Bacteria</taxon>
        <taxon>Pseudomonadati</taxon>
        <taxon>Pseudomonadota</taxon>
        <taxon>Betaproteobacteria</taxon>
        <taxon>Candidatus Accumulibacter</taxon>
    </lineage>
</organism>
<keyword evidence="4" id="KW-0574">Periplasm</keyword>
<dbReference type="GO" id="GO:0004252">
    <property type="term" value="F:serine-type endopeptidase activity"/>
    <property type="evidence" value="ECO:0007669"/>
    <property type="project" value="InterPro"/>
</dbReference>
<sequence>MKSEPVQQALTRAASIAGRGQRVVKHFADFLRHVRRRWFLYLPIFAIWGLAYVRLFIDATPRLPVLFNWTPSLPYRIAWLEHGPHPLRRGDFIVFSFDGEAQARYPGLRGQPFFKIVRGLPGDAVTVAGRHVAINGEEVGVAKLQAYDHSPLAPITPTVIPPGHYYVQGTSPDSFDSRYQASGLVRAEQVVGVVVPLY</sequence>
<keyword evidence="8" id="KW-0378">Hydrolase</keyword>
<evidence type="ECO:0000256" key="3">
    <source>
        <dbReference type="ARBA" id="ARBA00022729"/>
    </source>
</evidence>
<keyword evidence="6" id="KW-0812">Transmembrane</keyword>
<dbReference type="Gene3D" id="2.10.109.10">
    <property type="entry name" value="Umud Fragment, subunit A"/>
    <property type="match status" value="1"/>
</dbReference>
<keyword evidence="5" id="KW-0184">Conjugation</keyword>
<keyword evidence="6" id="KW-1133">Transmembrane helix</keyword>
<dbReference type="STRING" id="1454003.AW10_01818"/>
<dbReference type="GO" id="GO:0006465">
    <property type="term" value="P:signal peptide processing"/>
    <property type="evidence" value="ECO:0007669"/>
    <property type="project" value="InterPro"/>
</dbReference>
<proteinExistence type="inferred from homology"/>
<dbReference type="AlphaFoldDB" id="A0A011NCX2"/>
<feature type="transmembrane region" description="Helical" evidence="6">
    <location>
        <begin position="38"/>
        <end position="57"/>
    </location>
</feature>
<evidence type="ECO:0000256" key="5">
    <source>
        <dbReference type="ARBA" id="ARBA00022971"/>
    </source>
</evidence>